<evidence type="ECO:0000313" key="4">
    <source>
        <dbReference type="Proteomes" id="UP000290189"/>
    </source>
</evidence>
<evidence type="ECO:0000313" key="2">
    <source>
        <dbReference type="EMBL" id="SPQ99504.1"/>
    </source>
</evidence>
<gene>
    <name evidence="1" type="ORF">PBRA_009381</name>
    <name evidence="2" type="ORF">PLBR_LOCUS6719</name>
</gene>
<dbReference type="AlphaFoldDB" id="A0A0G4J876"/>
<reference evidence="2 4" key="2">
    <citation type="submission" date="2018-03" db="EMBL/GenBank/DDBJ databases">
        <authorList>
            <person name="Fogelqvist J."/>
        </authorList>
    </citation>
    <scope>NUCLEOTIDE SEQUENCE [LARGE SCALE GENOMIC DNA]</scope>
</reference>
<dbReference type="Proteomes" id="UP000290189">
    <property type="component" value="Unassembled WGS sequence"/>
</dbReference>
<reference evidence="1 3" key="1">
    <citation type="submission" date="2015-02" db="EMBL/GenBank/DDBJ databases">
        <authorList>
            <person name="Chooi Y.-H."/>
        </authorList>
    </citation>
    <scope>NUCLEOTIDE SEQUENCE [LARGE SCALE GENOMIC DNA]</scope>
    <source>
        <strain evidence="1">E3</strain>
    </source>
</reference>
<protein>
    <submittedName>
        <fullName evidence="1">Uncharacterized protein</fullName>
    </submittedName>
</protein>
<evidence type="ECO:0000313" key="1">
    <source>
        <dbReference type="EMBL" id="CEP03496.1"/>
    </source>
</evidence>
<evidence type="ECO:0000313" key="3">
    <source>
        <dbReference type="Proteomes" id="UP000039324"/>
    </source>
</evidence>
<dbReference type="EMBL" id="CDSF01000145">
    <property type="protein sequence ID" value="CEP03496.1"/>
    <property type="molecule type" value="Genomic_DNA"/>
</dbReference>
<name>A0A0G4J876_PLABS</name>
<organism evidence="1 3">
    <name type="scientific">Plasmodiophora brassicae</name>
    <name type="common">Clubroot disease agent</name>
    <dbReference type="NCBI Taxonomy" id="37360"/>
    <lineage>
        <taxon>Eukaryota</taxon>
        <taxon>Sar</taxon>
        <taxon>Rhizaria</taxon>
        <taxon>Endomyxa</taxon>
        <taxon>Phytomyxea</taxon>
        <taxon>Plasmodiophorida</taxon>
        <taxon>Plasmodiophoridae</taxon>
        <taxon>Plasmodiophora</taxon>
    </lineage>
</organism>
<keyword evidence="3" id="KW-1185">Reference proteome</keyword>
<geneLocation type="mitochondrion" evidence="2"/>
<dbReference type="Proteomes" id="UP000039324">
    <property type="component" value="Unassembled WGS sequence"/>
</dbReference>
<accession>A0A0G4J876</accession>
<keyword evidence="2" id="KW-0496">Mitochondrion</keyword>
<sequence length="223" mass="24421">MQYTSPSPECTAAGSVGALAYQCCERGSPVSRDAINQFVVGPVPVPIDAIVHAQNTTAGAMVRCEATASLLGRFEAVRGKLDETVDRSPPVREYEGAVSSANVRGLVDGSGNLWDDDALRAAILDSRDRLDHVVGLLRRFSDIAASVDADVTWADSAELDARLTACEADMTRRLRRVTALHADTERLALLYHAIVRKKSTQFQMWNARLRRLEQQRQGTLRKA</sequence>
<dbReference type="EMBL" id="OVEO01000012">
    <property type="protein sequence ID" value="SPQ99504.1"/>
    <property type="molecule type" value="Genomic_DNA"/>
</dbReference>
<proteinExistence type="predicted"/>